<dbReference type="PANTHER" id="PTHR21039">
    <property type="entry name" value="HISTIDINOL PHOSPHATASE-RELATED"/>
    <property type="match status" value="1"/>
</dbReference>
<gene>
    <name evidence="10" type="ORF">RASY3_15110</name>
</gene>
<evidence type="ECO:0000256" key="6">
    <source>
        <dbReference type="ARBA" id="ARBA00023102"/>
    </source>
</evidence>
<dbReference type="Proteomes" id="UP000021369">
    <property type="component" value="Unassembled WGS sequence"/>
</dbReference>
<proteinExistence type="inferred from homology"/>
<dbReference type="PATRIC" id="fig|1341156.4.peg.2616"/>
<dbReference type="AlphaFoldDB" id="A0A011UAP4"/>
<keyword evidence="4 8" id="KW-0028">Amino-acid biosynthesis</keyword>
<keyword evidence="5 8" id="KW-0378">Hydrolase</keyword>
<name>A0A011UAP4_RUMAL</name>
<comment type="pathway">
    <text evidence="1 8">Amino-acid biosynthesis; L-histidine biosynthesis; L-histidine from 5-phospho-alpha-D-ribose 1-diphosphate: step 8/9.</text>
</comment>
<accession>A0A011UAP4</accession>
<dbReference type="PANTHER" id="PTHR21039:SF0">
    <property type="entry name" value="HISTIDINOL-PHOSPHATASE"/>
    <property type="match status" value="1"/>
</dbReference>
<dbReference type="InterPro" id="IPR016195">
    <property type="entry name" value="Pol/histidinol_Pase-like"/>
</dbReference>
<dbReference type="OrthoDB" id="9775255at2"/>
<keyword evidence="6 8" id="KW-0368">Histidine biosynthesis</keyword>
<evidence type="ECO:0000256" key="1">
    <source>
        <dbReference type="ARBA" id="ARBA00004970"/>
    </source>
</evidence>
<comment type="caution">
    <text evidence="10">The sequence shown here is derived from an EMBL/GenBank/DDBJ whole genome shotgun (WGS) entry which is preliminary data.</text>
</comment>
<keyword evidence="11" id="KW-1185">Reference proteome</keyword>
<evidence type="ECO:0000259" key="9">
    <source>
        <dbReference type="Pfam" id="PF02811"/>
    </source>
</evidence>
<evidence type="ECO:0000256" key="5">
    <source>
        <dbReference type="ARBA" id="ARBA00022801"/>
    </source>
</evidence>
<dbReference type="EC" id="3.1.3.15" evidence="3 8"/>
<feature type="domain" description="PHP" evidence="9">
    <location>
        <begin position="7"/>
        <end position="216"/>
    </location>
</feature>
<dbReference type="InterPro" id="IPR010140">
    <property type="entry name" value="Histidinol_P_phosphatase_HisJ"/>
</dbReference>
<sequence length="287" mass="32669">MEKILLDMHTHSSFSPDAEDSAEAMCLRAAELGLSVYALTDHCDVNFWYPVEYYFGDREDVTDAMMYGAGKYALDSIAEQVILREKFRGKLEIIVGVETGQPMQDKDRAAELFNDERLDFIIGSHHMNAGVDDFYYLDYSKMTASEIDTLLKDCFLQTLDMCRFADIDVLGHLTYPLRYICGEHGRNVDISSYDEIIREIFKTLISRGKGIEINTSGLRQKYGRTFPDFEILKLYRELGGEILTIGSDAHKTADLGKGIHEGIELAKAAGFEYAAYFKRHEPQFLKL</sequence>
<protein>
    <recommendedName>
        <fullName evidence="3 8">Histidinol-phosphatase</fullName>
        <shortName evidence="8">HolPase</shortName>
        <ecNumber evidence="3 8">3.1.3.15</ecNumber>
    </recommendedName>
</protein>
<evidence type="ECO:0000256" key="7">
    <source>
        <dbReference type="ARBA" id="ARBA00049158"/>
    </source>
</evidence>
<comment type="catalytic activity">
    <reaction evidence="7 8">
        <text>L-histidinol phosphate + H2O = L-histidinol + phosphate</text>
        <dbReference type="Rhea" id="RHEA:14465"/>
        <dbReference type="ChEBI" id="CHEBI:15377"/>
        <dbReference type="ChEBI" id="CHEBI:43474"/>
        <dbReference type="ChEBI" id="CHEBI:57699"/>
        <dbReference type="ChEBI" id="CHEBI:57980"/>
        <dbReference type="EC" id="3.1.3.15"/>
    </reaction>
</comment>
<dbReference type="InterPro" id="IPR004013">
    <property type="entry name" value="PHP_dom"/>
</dbReference>
<evidence type="ECO:0000313" key="10">
    <source>
        <dbReference type="EMBL" id="EXM37684.1"/>
    </source>
</evidence>
<evidence type="ECO:0000313" key="11">
    <source>
        <dbReference type="Proteomes" id="UP000021369"/>
    </source>
</evidence>
<dbReference type="GO" id="GO:0005737">
    <property type="term" value="C:cytoplasm"/>
    <property type="evidence" value="ECO:0007669"/>
    <property type="project" value="TreeGrafter"/>
</dbReference>
<reference evidence="10 11" key="1">
    <citation type="submission" date="2013-06" db="EMBL/GenBank/DDBJ databases">
        <title>Rumen cellulosomics: divergent fiber-degrading strategies revealed by comparative genome-wide analysis of six Ruminococcal strains.</title>
        <authorList>
            <person name="Dassa B."/>
            <person name="Borovok I."/>
            <person name="Lamed R."/>
            <person name="Flint H."/>
            <person name="Yeoman C.J."/>
            <person name="White B."/>
            <person name="Bayer E.A."/>
        </authorList>
    </citation>
    <scope>NUCLEOTIDE SEQUENCE [LARGE SCALE GENOMIC DNA]</scope>
    <source>
        <strain evidence="10 11">SY3</strain>
    </source>
</reference>
<dbReference type="EMBL" id="JEOB01000004">
    <property type="protein sequence ID" value="EXM37684.1"/>
    <property type="molecule type" value="Genomic_DNA"/>
</dbReference>
<dbReference type="GO" id="GO:0004401">
    <property type="term" value="F:histidinol-phosphatase activity"/>
    <property type="evidence" value="ECO:0007669"/>
    <property type="project" value="UniProtKB-UniRule"/>
</dbReference>
<dbReference type="Pfam" id="PF02811">
    <property type="entry name" value="PHP"/>
    <property type="match status" value="1"/>
</dbReference>
<evidence type="ECO:0000256" key="8">
    <source>
        <dbReference type="RuleBase" id="RU366003"/>
    </source>
</evidence>
<dbReference type="SUPFAM" id="SSF89550">
    <property type="entry name" value="PHP domain-like"/>
    <property type="match status" value="1"/>
</dbReference>
<comment type="similarity">
    <text evidence="2 8">Belongs to the PHP hydrolase family. HisK subfamily.</text>
</comment>
<evidence type="ECO:0000256" key="3">
    <source>
        <dbReference type="ARBA" id="ARBA00013085"/>
    </source>
</evidence>
<dbReference type="UniPathway" id="UPA00031">
    <property type="reaction ID" value="UER00013"/>
</dbReference>
<evidence type="ECO:0000256" key="4">
    <source>
        <dbReference type="ARBA" id="ARBA00022605"/>
    </source>
</evidence>
<dbReference type="NCBIfam" id="TIGR01856">
    <property type="entry name" value="hisJ_fam"/>
    <property type="match status" value="1"/>
</dbReference>
<evidence type="ECO:0000256" key="2">
    <source>
        <dbReference type="ARBA" id="ARBA00009152"/>
    </source>
</evidence>
<dbReference type="GO" id="GO:0000105">
    <property type="term" value="P:L-histidine biosynthetic process"/>
    <property type="evidence" value="ECO:0007669"/>
    <property type="project" value="UniProtKB-UniRule"/>
</dbReference>
<dbReference type="Gene3D" id="3.20.20.140">
    <property type="entry name" value="Metal-dependent hydrolases"/>
    <property type="match status" value="1"/>
</dbReference>
<dbReference type="RefSeq" id="WP_037289507.1">
    <property type="nucleotide sequence ID" value="NZ_JEOB01000004.1"/>
</dbReference>
<organism evidence="10 11">
    <name type="scientific">Ruminococcus albus SY3</name>
    <dbReference type="NCBI Taxonomy" id="1341156"/>
    <lineage>
        <taxon>Bacteria</taxon>
        <taxon>Bacillati</taxon>
        <taxon>Bacillota</taxon>
        <taxon>Clostridia</taxon>
        <taxon>Eubacteriales</taxon>
        <taxon>Oscillospiraceae</taxon>
        <taxon>Ruminococcus</taxon>
    </lineage>
</organism>